<protein>
    <submittedName>
        <fullName evidence="2">Uncharacterized protein</fullName>
    </submittedName>
</protein>
<organism evidence="2">
    <name type="scientific">bioreactor metagenome</name>
    <dbReference type="NCBI Taxonomy" id="1076179"/>
    <lineage>
        <taxon>unclassified sequences</taxon>
        <taxon>metagenomes</taxon>
        <taxon>ecological metagenomes</taxon>
    </lineage>
</organism>
<sequence>MRSVGAAWIRGEGITAEPAVTDHLLGGEQLGQRADRGGLGRALLPADQDAADRRGDGGEDECQAHVVGADDGRERIGAQRGLRAGASPAVVGRAHGGVRPGARRCPDSTP</sequence>
<name>A0A645HI59_9ZZZZ</name>
<reference evidence="2" key="1">
    <citation type="submission" date="2019-08" db="EMBL/GenBank/DDBJ databases">
        <authorList>
            <person name="Kucharzyk K."/>
            <person name="Murdoch R.W."/>
            <person name="Higgins S."/>
            <person name="Loffler F."/>
        </authorList>
    </citation>
    <scope>NUCLEOTIDE SEQUENCE</scope>
</reference>
<accession>A0A645HI59</accession>
<dbReference type="EMBL" id="VSSQ01093408">
    <property type="protein sequence ID" value="MPN38276.1"/>
    <property type="molecule type" value="Genomic_DNA"/>
</dbReference>
<gene>
    <name evidence="2" type="ORF">SDC9_185800</name>
</gene>
<evidence type="ECO:0000256" key="1">
    <source>
        <dbReference type="SAM" id="MobiDB-lite"/>
    </source>
</evidence>
<dbReference type="AlphaFoldDB" id="A0A645HI59"/>
<evidence type="ECO:0000313" key="2">
    <source>
        <dbReference type="EMBL" id="MPN38276.1"/>
    </source>
</evidence>
<proteinExistence type="predicted"/>
<feature type="region of interest" description="Disordered" evidence="1">
    <location>
        <begin position="81"/>
        <end position="110"/>
    </location>
</feature>
<comment type="caution">
    <text evidence="2">The sequence shown here is derived from an EMBL/GenBank/DDBJ whole genome shotgun (WGS) entry which is preliminary data.</text>
</comment>